<keyword evidence="1" id="KW-0812">Transmembrane</keyword>
<organism evidence="2 3">
    <name type="scientific">Brevibacterium sediminis</name>
    <dbReference type="NCBI Taxonomy" id="1857024"/>
    <lineage>
        <taxon>Bacteria</taxon>
        <taxon>Bacillati</taxon>
        <taxon>Actinomycetota</taxon>
        <taxon>Actinomycetes</taxon>
        <taxon>Micrococcales</taxon>
        <taxon>Brevibacteriaceae</taxon>
        <taxon>Brevibacterium</taxon>
    </lineage>
</organism>
<dbReference type="Proteomes" id="UP000632322">
    <property type="component" value="Unassembled WGS sequence"/>
</dbReference>
<sequence length="140" mass="14774">MRSLYRHRLVLTLTGPILIALGLPLIVPFAATLLGETMHLQMRLSLPESLLATLGILVAWFVISRTIDVVLSGSDIGGKMTGRLVSAGASVLVLGGGYLLITGSIPLAAITAVVISGLFFALNTMLDVRAMKPTGFRRSS</sequence>
<name>A0ABQ1MCR3_9MICO</name>
<keyword evidence="1" id="KW-1133">Transmembrane helix</keyword>
<keyword evidence="3" id="KW-1185">Reference proteome</keyword>
<feature type="transmembrane region" description="Helical" evidence="1">
    <location>
        <begin position="9"/>
        <end position="30"/>
    </location>
</feature>
<evidence type="ECO:0000313" key="3">
    <source>
        <dbReference type="Proteomes" id="UP000632322"/>
    </source>
</evidence>
<feature type="transmembrane region" description="Helical" evidence="1">
    <location>
        <begin position="83"/>
        <end position="101"/>
    </location>
</feature>
<feature type="transmembrane region" description="Helical" evidence="1">
    <location>
        <begin position="50"/>
        <end position="71"/>
    </location>
</feature>
<accession>A0ABQ1MCR3</accession>
<gene>
    <name evidence="2" type="ORF">GCM10010974_19050</name>
</gene>
<feature type="transmembrane region" description="Helical" evidence="1">
    <location>
        <begin position="107"/>
        <end position="128"/>
    </location>
</feature>
<dbReference type="EMBL" id="BMJG01000005">
    <property type="protein sequence ID" value="GGC36859.1"/>
    <property type="molecule type" value="Genomic_DNA"/>
</dbReference>
<reference evidence="3" key="1">
    <citation type="journal article" date="2019" name="Int. J. Syst. Evol. Microbiol.">
        <title>The Global Catalogue of Microorganisms (GCM) 10K type strain sequencing project: providing services to taxonomists for standard genome sequencing and annotation.</title>
        <authorList>
            <consortium name="The Broad Institute Genomics Platform"/>
            <consortium name="The Broad Institute Genome Sequencing Center for Infectious Disease"/>
            <person name="Wu L."/>
            <person name="Ma J."/>
        </authorList>
    </citation>
    <scope>NUCLEOTIDE SEQUENCE [LARGE SCALE GENOMIC DNA]</scope>
    <source>
        <strain evidence="3">CGMCC 1.15472</strain>
    </source>
</reference>
<protein>
    <submittedName>
        <fullName evidence="2">Uncharacterized protein</fullName>
    </submittedName>
</protein>
<proteinExistence type="predicted"/>
<dbReference type="RefSeq" id="WP_181271353.1">
    <property type="nucleotide sequence ID" value="NZ_BMJG01000005.1"/>
</dbReference>
<evidence type="ECO:0000256" key="1">
    <source>
        <dbReference type="SAM" id="Phobius"/>
    </source>
</evidence>
<evidence type="ECO:0000313" key="2">
    <source>
        <dbReference type="EMBL" id="GGC36859.1"/>
    </source>
</evidence>
<comment type="caution">
    <text evidence="2">The sequence shown here is derived from an EMBL/GenBank/DDBJ whole genome shotgun (WGS) entry which is preliminary data.</text>
</comment>
<keyword evidence="1" id="KW-0472">Membrane</keyword>